<evidence type="ECO:0000256" key="1">
    <source>
        <dbReference type="SAM" id="MobiDB-lite"/>
    </source>
</evidence>
<name>A0A9W5B4W3_9HYPH</name>
<keyword evidence="3" id="KW-1185">Reference proteome</keyword>
<evidence type="ECO:0000313" key="2">
    <source>
        <dbReference type="EMBL" id="CUW97801.1"/>
    </source>
</evidence>
<feature type="region of interest" description="Disordered" evidence="1">
    <location>
        <begin position="1"/>
        <end position="43"/>
    </location>
</feature>
<organism evidence="2 3">
    <name type="scientific">Agrobacterium genomosp. 2 str. CFBP 5494</name>
    <dbReference type="NCBI Taxonomy" id="1183436"/>
    <lineage>
        <taxon>Bacteria</taxon>
        <taxon>Pseudomonadati</taxon>
        <taxon>Pseudomonadota</taxon>
        <taxon>Alphaproteobacteria</taxon>
        <taxon>Hyphomicrobiales</taxon>
        <taxon>Rhizobiaceae</taxon>
        <taxon>Rhizobium/Agrobacterium group</taxon>
        <taxon>Agrobacterium</taxon>
        <taxon>Agrobacterium tumefaciens complex</taxon>
    </lineage>
</organism>
<reference evidence="2 3" key="1">
    <citation type="submission" date="2016-01" db="EMBL/GenBank/DDBJ databases">
        <authorList>
            <person name="Regsiter A."/>
            <person name="william w."/>
        </authorList>
    </citation>
    <scope>NUCLEOTIDE SEQUENCE [LARGE SCALE GENOMIC DNA]</scope>
    <source>
        <strain evidence="2 3">CFBP 5494</strain>
    </source>
</reference>
<proteinExistence type="predicted"/>
<feature type="compositionally biased region" description="Basic and acidic residues" evidence="1">
    <location>
        <begin position="11"/>
        <end position="29"/>
    </location>
</feature>
<gene>
    <name evidence="2" type="ORF">AGR2A_Lc40020</name>
</gene>
<dbReference type="EMBL" id="FBVY01000033">
    <property type="protein sequence ID" value="CUW97801.1"/>
    <property type="molecule type" value="Genomic_DNA"/>
</dbReference>
<protein>
    <submittedName>
        <fullName evidence="2">Uncharacterized protein</fullName>
    </submittedName>
</protein>
<evidence type="ECO:0000313" key="3">
    <source>
        <dbReference type="Proteomes" id="UP000191933"/>
    </source>
</evidence>
<feature type="compositionally biased region" description="Polar residues" evidence="1">
    <location>
        <begin position="74"/>
        <end position="87"/>
    </location>
</feature>
<feature type="region of interest" description="Disordered" evidence="1">
    <location>
        <begin position="74"/>
        <end position="97"/>
    </location>
</feature>
<dbReference type="AlphaFoldDB" id="A0A9W5B4W3"/>
<dbReference type="Proteomes" id="UP000191933">
    <property type="component" value="Unassembled WGS sequence"/>
</dbReference>
<accession>A0A9W5B4W3</accession>
<sequence length="97" mass="10512">MFVGAGANRSDLNDRFDRDAMERRHDSARQRWPSRPSTVKAHSTVNGSIRANRAGIAEVFVSMAEIVPTCQRSPSQAVARQDVTASATAPLGCQEPS</sequence>
<comment type="caution">
    <text evidence="2">The sequence shown here is derived from an EMBL/GenBank/DDBJ whole genome shotgun (WGS) entry which is preliminary data.</text>
</comment>